<dbReference type="GO" id="GO:0016042">
    <property type="term" value="P:lipid catabolic process"/>
    <property type="evidence" value="ECO:0007669"/>
    <property type="project" value="UniProtKB-KW"/>
</dbReference>
<comment type="caution">
    <text evidence="13">The sequence shown here is derived from an EMBL/GenBank/DDBJ whole genome shotgun (WGS) entry which is preliminary data.</text>
</comment>
<evidence type="ECO:0000256" key="6">
    <source>
        <dbReference type="ARBA" id="ARBA00023098"/>
    </source>
</evidence>
<dbReference type="Gene3D" id="3.30.1520.10">
    <property type="entry name" value="Phox-like domain"/>
    <property type="match status" value="1"/>
</dbReference>
<reference evidence="13 14" key="1">
    <citation type="journal article" date="2021" name="BMC Biol.">
        <title>Horizontally acquired antibacterial genes associated with adaptive radiation of ladybird beetles.</title>
        <authorList>
            <person name="Li H.S."/>
            <person name="Tang X.F."/>
            <person name="Huang Y.H."/>
            <person name="Xu Z.Y."/>
            <person name="Chen M.L."/>
            <person name="Du X.Y."/>
            <person name="Qiu B.Y."/>
            <person name="Chen P.T."/>
            <person name="Zhang W."/>
            <person name="Slipinski A."/>
            <person name="Escalona H.E."/>
            <person name="Waterhouse R.M."/>
            <person name="Zwick A."/>
            <person name="Pang H."/>
        </authorList>
    </citation>
    <scope>NUCLEOTIDE SEQUENCE [LARGE SCALE GENOMIC DNA]</scope>
    <source>
        <strain evidence="13">SYSU2018</strain>
    </source>
</reference>
<dbReference type="PANTHER" id="PTHR18896:SF76">
    <property type="entry name" value="PHOSPHOLIPASE"/>
    <property type="match status" value="1"/>
</dbReference>
<feature type="domain" description="PLD phosphodiesterase" evidence="11">
    <location>
        <begin position="491"/>
        <end position="518"/>
    </location>
</feature>
<dbReference type="SMART" id="SM00312">
    <property type="entry name" value="PX"/>
    <property type="match status" value="1"/>
</dbReference>
<dbReference type="Gene3D" id="3.30.870.10">
    <property type="entry name" value="Endonuclease Chain A"/>
    <property type="match status" value="3"/>
</dbReference>
<dbReference type="Pfam" id="PF00614">
    <property type="entry name" value="PLDc"/>
    <property type="match status" value="1"/>
</dbReference>
<evidence type="ECO:0000259" key="11">
    <source>
        <dbReference type="PROSITE" id="PS50035"/>
    </source>
</evidence>
<dbReference type="SMART" id="SM00155">
    <property type="entry name" value="PLDc"/>
    <property type="match status" value="2"/>
</dbReference>
<evidence type="ECO:0000256" key="2">
    <source>
        <dbReference type="ARBA" id="ARBA00008664"/>
    </source>
</evidence>
<protein>
    <recommendedName>
        <fullName evidence="9">Phospholipase</fullName>
        <ecNumber evidence="9">3.1.4.4</ecNumber>
    </recommendedName>
</protein>
<evidence type="ECO:0000256" key="10">
    <source>
        <dbReference type="SAM" id="MobiDB-lite"/>
    </source>
</evidence>
<dbReference type="SUPFAM" id="SSF50729">
    <property type="entry name" value="PH domain-like"/>
    <property type="match status" value="1"/>
</dbReference>
<dbReference type="InterPro" id="IPR015679">
    <property type="entry name" value="PLipase_D_fam"/>
</dbReference>
<evidence type="ECO:0000256" key="7">
    <source>
        <dbReference type="ARBA" id="ARBA00023288"/>
    </source>
</evidence>
<dbReference type="SUPFAM" id="SSF56024">
    <property type="entry name" value="Phospholipase D/nuclease"/>
    <property type="match status" value="2"/>
</dbReference>
<keyword evidence="6" id="KW-0443">Lipid metabolism</keyword>
<dbReference type="CDD" id="cd09141">
    <property type="entry name" value="PLDc_vPLD1_2_yPLD_like_2"/>
    <property type="match status" value="1"/>
</dbReference>
<feature type="domain" description="PLD phosphodiesterase" evidence="11">
    <location>
        <begin position="915"/>
        <end position="942"/>
    </location>
</feature>
<dbReference type="AlphaFoldDB" id="A0ABD2MKB2"/>
<sequence length="1102" mass="126488">MEHIQNDSIETPDNIRTRLESDDGEFDDELALPDPISIIDIGDGPVAVATSDDEMEAFGKHGCSFSTIHKSPVKFSSFKREVFIPGEDIQATITDCERNLTTHLLNPNLYTITIKHGPFEWNIKRRYKHIQHLHQQLIIFRTSLNIPFPTKTHKNKRNYFKDDKDKVLDGRKKKKRSLPRFPKKPEILVSYEKLASRQKQLEDYLNNLLSIRIYKNHPATIEFLEVSHISFICGLGKKGKEGLLKKKNGSTQPGQSGCNIFGLISCMCCRRCQHLKNDILCARWSERWFFVKDTYFGYINPKDGRVNAVILFDQGFEVASGMYSVGLHTGFQILTLSRQIAFKCWTKRKCKEWIEALKEMAGTTGREFIMTNRNSSFAPVRKGIIASWFVDGKTYMSAVADALDNAKEEIFITDWWLSPEIYLKRPAIDGHYWRLDTLLKRKASQGVKVFVLLYKEVELALGLNSYYSKQTLMDENIKVLRHPDHAKVGVFLWAHHEKTVVVDQNYAFIGGIDLCYGRWDDDKHRLTDLGGISTNIDITQMKKKTSCTPEGGKIYPIPKPIFSQTPISEIKPNTPTDEKPEPVETPIMEPGDNLLVPPVLERMKCNTPEPDRKTMLVNIKKTVKKGKNLINLVYNPNETDVCDAIENNREIEDEDNLDGSAKLWMGKDYVNFIVQDFNNLDKPFDDFIDRHTTPRMPWHDIGVCVIGGAAKDIARHFIHRWNNTKLEKAKFNNVYPYLVPKSYDEFKSLPINMPNECHKVTCQALRSVSTWSCGFLEPDTIEQSIHEAYIQSITTAKHYIYIENQFFITLPFNNPTTKNRIGDELYKRILRAYKAKETFRVYIVMPLLPAFEGEVGETTGTSLHAITHWNYASISRGKDAILNRLKEAGVEDPSEYISFYGLRCHSKLNDEPITELIYVHSKLMIVDDRLVICGSANINDRSLIGKRDSETAVLIEDETYEDGIMNGQPYQCGKFAGGLRKYLFKEHLGILGKDAENINIDVTDPVCEDFYKGTWYNTASLNTEMYEKVFHCIPTDNVETFAHLREYKQEAPFYVFETARAEKMLETIQGHLVLFPLNFLKKELLTPAPNSMEGMMPTSLWT</sequence>
<dbReference type="PANTHER" id="PTHR18896">
    <property type="entry name" value="PHOSPHOLIPASE D"/>
    <property type="match status" value="1"/>
</dbReference>
<accession>A0ABD2MKB2</accession>
<dbReference type="Gene3D" id="2.30.29.30">
    <property type="entry name" value="Pleckstrin-homology domain (PH domain)/Phosphotyrosine-binding domain (PTB)"/>
    <property type="match status" value="1"/>
</dbReference>
<dbReference type="CDD" id="cd09138">
    <property type="entry name" value="PLDc_vPLD1_2_yPLD_like_1"/>
    <property type="match status" value="1"/>
</dbReference>
<keyword evidence="4 9" id="KW-0378">Hydrolase</keyword>
<dbReference type="InterPro" id="IPR001736">
    <property type="entry name" value="PLipase_D/transphosphatidylase"/>
</dbReference>
<dbReference type="EC" id="3.1.4.4" evidence="9"/>
<dbReference type="Pfam" id="PF00787">
    <property type="entry name" value="PX"/>
    <property type="match status" value="1"/>
</dbReference>
<keyword evidence="7" id="KW-0449">Lipoprotein</keyword>
<dbReference type="FunFam" id="3.30.870.10:FF:000036">
    <property type="entry name" value="Phospholipase"/>
    <property type="match status" value="1"/>
</dbReference>
<evidence type="ECO:0000256" key="4">
    <source>
        <dbReference type="ARBA" id="ARBA00022801"/>
    </source>
</evidence>
<feature type="compositionally biased region" description="Polar residues" evidence="10">
    <location>
        <begin position="565"/>
        <end position="575"/>
    </location>
</feature>
<comment type="subcellular location">
    <subcellularLocation>
        <location evidence="8">Endomembrane system</location>
        <topology evidence="8">Lipid-anchor</topology>
    </subcellularLocation>
</comment>
<dbReference type="InterPro" id="IPR016555">
    <property type="entry name" value="PLipase_D_euk"/>
</dbReference>
<evidence type="ECO:0000256" key="8">
    <source>
        <dbReference type="ARBA" id="ARBA00037868"/>
    </source>
</evidence>
<feature type="domain" description="PX" evidence="12">
    <location>
        <begin position="88"/>
        <end position="230"/>
    </location>
</feature>
<name>A0ABD2MKB2_9CUCU</name>
<comment type="similarity">
    <text evidence="2 9">Belongs to the phospholipase D family.</text>
</comment>
<evidence type="ECO:0000313" key="14">
    <source>
        <dbReference type="Proteomes" id="UP001516400"/>
    </source>
</evidence>
<dbReference type="PROSITE" id="PS50035">
    <property type="entry name" value="PLD"/>
    <property type="match status" value="2"/>
</dbReference>
<dbReference type="GO" id="GO:0012505">
    <property type="term" value="C:endomembrane system"/>
    <property type="evidence" value="ECO:0007669"/>
    <property type="project" value="UniProtKB-SubCell"/>
</dbReference>
<dbReference type="FunFam" id="3.30.870.10:FF:000011">
    <property type="entry name" value="Phospholipase"/>
    <property type="match status" value="1"/>
</dbReference>
<evidence type="ECO:0000313" key="13">
    <source>
        <dbReference type="EMBL" id="KAL3266697.1"/>
    </source>
</evidence>
<dbReference type="Proteomes" id="UP001516400">
    <property type="component" value="Unassembled WGS sequence"/>
</dbReference>
<dbReference type="GO" id="GO:0004630">
    <property type="term" value="F:phospholipase D activity"/>
    <property type="evidence" value="ECO:0007669"/>
    <property type="project" value="UniProtKB-UniRule"/>
</dbReference>
<gene>
    <name evidence="13" type="ORF">HHI36_010859</name>
</gene>
<keyword evidence="5 9" id="KW-0442">Lipid degradation</keyword>
<evidence type="ECO:0000256" key="5">
    <source>
        <dbReference type="ARBA" id="ARBA00022963"/>
    </source>
</evidence>
<keyword evidence="14" id="KW-1185">Reference proteome</keyword>
<dbReference type="FunFam" id="2.30.29.30:FF:000351">
    <property type="entry name" value="Phospholipase"/>
    <property type="match status" value="1"/>
</dbReference>
<evidence type="ECO:0000256" key="1">
    <source>
        <dbReference type="ARBA" id="ARBA00000798"/>
    </source>
</evidence>
<dbReference type="InterPro" id="IPR011993">
    <property type="entry name" value="PH-like_dom_sf"/>
</dbReference>
<dbReference type="InterPro" id="IPR001683">
    <property type="entry name" value="PX_dom"/>
</dbReference>
<dbReference type="SUPFAM" id="SSF64268">
    <property type="entry name" value="PX domain"/>
    <property type="match status" value="1"/>
</dbReference>
<dbReference type="InterPro" id="IPR036871">
    <property type="entry name" value="PX_dom_sf"/>
</dbReference>
<proteinExistence type="inferred from homology"/>
<organism evidence="13 14">
    <name type="scientific">Cryptolaemus montrouzieri</name>
    <dbReference type="NCBI Taxonomy" id="559131"/>
    <lineage>
        <taxon>Eukaryota</taxon>
        <taxon>Metazoa</taxon>
        <taxon>Ecdysozoa</taxon>
        <taxon>Arthropoda</taxon>
        <taxon>Hexapoda</taxon>
        <taxon>Insecta</taxon>
        <taxon>Pterygota</taxon>
        <taxon>Neoptera</taxon>
        <taxon>Endopterygota</taxon>
        <taxon>Coleoptera</taxon>
        <taxon>Polyphaga</taxon>
        <taxon>Cucujiformia</taxon>
        <taxon>Coccinelloidea</taxon>
        <taxon>Coccinellidae</taxon>
        <taxon>Scymninae</taxon>
        <taxon>Scymnini</taxon>
        <taxon>Cryptolaemus</taxon>
    </lineage>
</organism>
<keyword evidence="3" id="KW-0677">Repeat</keyword>
<evidence type="ECO:0000256" key="3">
    <source>
        <dbReference type="ARBA" id="ARBA00022737"/>
    </source>
</evidence>
<feature type="region of interest" description="Disordered" evidence="10">
    <location>
        <begin position="565"/>
        <end position="592"/>
    </location>
</feature>
<dbReference type="CDD" id="cd01254">
    <property type="entry name" value="PH_PLD"/>
    <property type="match status" value="1"/>
</dbReference>
<dbReference type="InterPro" id="IPR025202">
    <property type="entry name" value="PLD-like_dom"/>
</dbReference>
<comment type="catalytic activity">
    <reaction evidence="1 9">
        <text>a 1,2-diacyl-sn-glycero-3-phosphocholine + H2O = a 1,2-diacyl-sn-glycero-3-phosphate + choline + H(+)</text>
        <dbReference type="Rhea" id="RHEA:14445"/>
        <dbReference type="ChEBI" id="CHEBI:15354"/>
        <dbReference type="ChEBI" id="CHEBI:15377"/>
        <dbReference type="ChEBI" id="CHEBI:15378"/>
        <dbReference type="ChEBI" id="CHEBI:57643"/>
        <dbReference type="ChEBI" id="CHEBI:58608"/>
        <dbReference type="EC" id="3.1.4.4"/>
    </reaction>
</comment>
<dbReference type="Pfam" id="PF13091">
    <property type="entry name" value="PLDc_2"/>
    <property type="match status" value="1"/>
</dbReference>
<dbReference type="PIRSF" id="PIRSF009376">
    <property type="entry name" value="Phospholipase_D_euk"/>
    <property type="match status" value="1"/>
</dbReference>
<evidence type="ECO:0000256" key="9">
    <source>
        <dbReference type="PIRNR" id="PIRNR009376"/>
    </source>
</evidence>
<dbReference type="EMBL" id="JABFTP020000001">
    <property type="protein sequence ID" value="KAL3266697.1"/>
    <property type="molecule type" value="Genomic_DNA"/>
</dbReference>
<evidence type="ECO:0000259" key="12">
    <source>
        <dbReference type="PROSITE" id="PS50195"/>
    </source>
</evidence>
<dbReference type="CDD" id="cd06895">
    <property type="entry name" value="PX_PLD"/>
    <property type="match status" value="1"/>
</dbReference>
<dbReference type="PROSITE" id="PS50195">
    <property type="entry name" value="PX"/>
    <property type="match status" value="1"/>
</dbReference>